<gene>
    <name evidence="1" type="ORF">EDC19_1261</name>
</gene>
<evidence type="ECO:0000313" key="1">
    <source>
        <dbReference type="EMBL" id="TCK98821.1"/>
    </source>
</evidence>
<dbReference type="Pfam" id="PF09986">
    <property type="entry name" value="DUF2225"/>
    <property type="match status" value="1"/>
</dbReference>
<accession>A0A4V2Q1S9</accession>
<name>A0A4V2Q1S9_9FIRM</name>
<keyword evidence="2" id="KW-1185">Reference proteome</keyword>
<proteinExistence type="predicted"/>
<protein>
    <recommendedName>
        <fullName evidence="3">DUF2225 domain-containing protein</fullName>
    </recommendedName>
</protein>
<evidence type="ECO:0000313" key="2">
    <source>
        <dbReference type="Proteomes" id="UP000294545"/>
    </source>
</evidence>
<dbReference type="RefSeq" id="WP_132281965.1">
    <property type="nucleotide sequence ID" value="NZ_SMGQ01000011.1"/>
</dbReference>
<reference evidence="1 2" key="1">
    <citation type="submission" date="2019-03" db="EMBL/GenBank/DDBJ databases">
        <title>Genomic Encyclopedia of Type Strains, Phase IV (KMG-IV): sequencing the most valuable type-strain genomes for metagenomic binning, comparative biology and taxonomic classification.</title>
        <authorList>
            <person name="Goeker M."/>
        </authorList>
    </citation>
    <scope>NUCLEOTIDE SEQUENCE [LARGE SCALE GENOMIC DNA]</scope>
    <source>
        <strain evidence="1 2">DSM 24176</strain>
    </source>
</reference>
<dbReference type="Proteomes" id="UP000294545">
    <property type="component" value="Unassembled WGS sequence"/>
</dbReference>
<dbReference type="AlphaFoldDB" id="A0A4V2Q1S9"/>
<dbReference type="InterPro" id="IPR018708">
    <property type="entry name" value="DUF2225"/>
</dbReference>
<evidence type="ECO:0008006" key="3">
    <source>
        <dbReference type="Google" id="ProtNLM"/>
    </source>
</evidence>
<comment type="caution">
    <text evidence="1">The sequence shown here is derived from an EMBL/GenBank/DDBJ whole genome shotgun (WGS) entry which is preliminary data.</text>
</comment>
<organism evidence="1 2">
    <name type="scientific">Natranaerovirga hydrolytica</name>
    <dbReference type="NCBI Taxonomy" id="680378"/>
    <lineage>
        <taxon>Bacteria</taxon>
        <taxon>Bacillati</taxon>
        <taxon>Bacillota</taxon>
        <taxon>Clostridia</taxon>
        <taxon>Lachnospirales</taxon>
        <taxon>Natranaerovirgaceae</taxon>
        <taxon>Natranaerovirga</taxon>
    </lineage>
</organism>
<sequence length="282" mass="32891">MKNLFSELEQLGLSKLEDIQIYNQDEEEEKYYQELRMKEADLIYAKSYTCPVCENGFKSKVVKTGKARLVGTDTDLRPKYNYVDSIKYDVVVCPRCGYAAMNRFFDNIISTQKKWIRENISVNFKGLKENDDIYDYEEALKRYKLALINAVVKKSKLSEKAYTCLKITWLLRGQQEAIRKKDDPYIKVLQKQELEFAQKAYQGFHQGFTKESFPICGMDEMTLTYLIGELARRTGDNEESLKWLSKVIVSTSASERLKDRARHVRDLIKIAEKAKAEEEKNS</sequence>
<dbReference type="EMBL" id="SMGQ01000011">
    <property type="protein sequence ID" value="TCK98821.1"/>
    <property type="molecule type" value="Genomic_DNA"/>
</dbReference>
<dbReference type="OrthoDB" id="9780343at2"/>